<keyword evidence="8" id="KW-1185">Reference proteome</keyword>
<evidence type="ECO:0000256" key="5">
    <source>
        <dbReference type="SAM" id="SignalP"/>
    </source>
</evidence>
<evidence type="ECO:0000256" key="1">
    <source>
        <dbReference type="ARBA" id="ARBA00022801"/>
    </source>
</evidence>
<reference evidence="8" key="1">
    <citation type="journal article" date="2019" name="Int. J. Syst. Evol. Microbiol.">
        <title>The Global Catalogue of Microorganisms (GCM) 10K type strain sequencing project: providing services to taxonomists for standard genome sequencing and annotation.</title>
        <authorList>
            <consortium name="The Broad Institute Genomics Platform"/>
            <consortium name="The Broad Institute Genome Sequencing Center for Infectious Disease"/>
            <person name="Wu L."/>
            <person name="Ma J."/>
        </authorList>
    </citation>
    <scope>NUCLEOTIDE SEQUENCE [LARGE SCALE GENOMIC DNA]</scope>
    <source>
        <strain evidence="8">JCM 4350</strain>
    </source>
</reference>
<organism evidence="7 8">
    <name type="scientific">Streptomyces badius</name>
    <dbReference type="NCBI Taxonomy" id="1941"/>
    <lineage>
        <taxon>Bacteria</taxon>
        <taxon>Bacillati</taxon>
        <taxon>Actinomycetota</taxon>
        <taxon>Actinomycetes</taxon>
        <taxon>Kitasatosporales</taxon>
        <taxon>Streptomycetaceae</taxon>
        <taxon>Streptomyces</taxon>
    </lineage>
</organism>
<dbReference type="PANTHER" id="PTHR42754">
    <property type="entry name" value="ENDOGLUCANASE"/>
    <property type="match status" value="1"/>
</dbReference>
<sequence length="426" mass="44475">MKPPRRNTLYTVVAMTVAGLVGAVLAVFGTATSAAAATGLRVTDGRVYEANGNEFVMRGVNHAHVWYPGETGSLADIAATGANTVRIVLGSGDRWTRTSASEVSSLIGQCKANKLICVLEVHDTTGYGEDGAAASLDQAADYWVDVRSALEGQENYVVINIGNEPFGNTGYTAWTEATKNAIGKLRGAGLHHALMVDAPNWGQDWSNTMRTNAAAVFASDPDRNTIFSIHMYGVYDTAAEVRDYLNHFVNNGLPIVVGEFGDAHSDGNPDEDAIMATAQSLKVGYIGWSWSGNGSGVEYLDMVNGFDADAPTSWGSRFLTGANGISTTSEPATVYGDVPGGGGGTAPNGYPYCLSGSSDPDGDGWGWENNRSCVVRGSSADPGSGEGGTAPNGYPYCLSGSSDPDGDGWGWENNRSCVVRGSSADG</sequence>
<evidence type="ECO:0000313" key="8">
    <source>
        <dbReference type="Proteomes" id="UP000659767"/>
    </source>
</evidence>
<name>A0ABQ2T3W2_STRBA</name>
<comment type="similarity">
    <text evidence="3">Belongs to the glycosyl hydrolase 5 (cellulase A) family.</text>
</comment>
<feature type="domain" description="CBM10" evidence="6">
    <location>
        <begin position="383"/>
        <end position="420"/>
    </location>
</feature>
<dbReference type="PROSITE" id="PS51763">
    <property type="entry name" value="CBM10"/>
    <property type="match status" value="2"/>
</dbReference>
<dbReference type="Gene3D" id="2.30.32.30">
    <property type="entry name" value="CBM10"/>
    <property type="match status" value="2"/>
</dbReference>
<feature type="chain" id="PRO_5046776343" evidence="5">
    <location>
        <begin position="37"/>
        <end position="426"/>
    </location>
</feature>
<feature type="region of interest" description="Disordered" evidence="4">
    <location>
        <begin position="377"/>
        <end position="401"/>
    </location>
</feature>
<keyword evidence="5" id="KW-0732">Signal</keyword>
<dbReference type="Pfam" id="PF00150">
    <property type="entry name" value="Cellulase"/>
    <property type="match status" value="1"/>
</dbReference>
<dbReference type="InterPro" id="IPR001547">
    <property type="entry name" value="Glyco_hydro_5"/>
</dbReference>
<evidence type="ECO:0000259" key="6">
    <source>
        <dbReference type="PROSITE" id="PS51763"/>
    </source>
</evidence>
<gene>
    <name evidence="7" type="ORF">GCM10010253_22430</name>
</gene>
<dbReference type="PROSITE" id="PS00659">
    <property type="entry name" value="GLYCOSYL_HYDROL_F5"/>
    <property type="match status" value="1"/>
</dbReference>
<dbReference type="InterPro" id="IPR036601">
    <property type="entry name" value="CBM10_sf"/>
</dbReference>
<proteinExistence type="inferred from homology"/>
<dbReference type="InterPro" id="IPR018087">
    <property type="entry name" value="Glyco_hydro_5_CS"/>
</dbReference>
<dbReference type="EMBL" id="BMSZ01000005">
    <property type="protein sequence ID" value="GGS47656.1"/>
    <property type="molecule type" value="Genomic_DNA"/>
</dbReference>
<dbReference type="Proteomes" id="UP000659767">
    <property type="component" value="Unassembled WGS sequence"/>
</dbReference>
<dbReference type="SUPFAM" id="SSF51445">
    <property type="entry name" value="(Trans)glycosidases"/>
    <property type="match status" value="1"/>
</dbReference>
<feature type="signal peptide" evidence="5">
    <location>
        <begin position="1"/>
        <end position="36"/>
    </location>
</feature>
<dbReference type="InterPro" id="IPR002883">
    <property type="entry name" value="CBM10/Dockerin_dom"/>
</dbReference>
<dbReference type="InterPro" id="IPR009031">
    <property type="entry name" value="CBM10"/>
</dbReference>
<evidence type="ECO:0000313" key="7">
    <source>
        <dbReference type="EMBL" id="GGS47656.1"/>
    </source>
</evidence>
<accession>A0ABQ2T3W2</accession>
<evidence type="ECO:0000256" key="2">
    <source>
        <dbReference type="ARBA" id="ARBA00023295"/>
    </source>
</evidence>
<dbReference type="Pfam" id="PF02013">
    <property type="entry name" value="CBM_10"/>
    <property type="match status" value="2"/>
</dbReference>
<dbReference type="SMART" id="SM01064">
    <property type="entry name" value="CBM_10"/>
    <property type="match status" value="2"/>
</dbReference>
<evidence type="ECO:0000256" key="4">
    <source>
        <dbReference type="SAM" id="MobiDB-lite"/>
    </source>
</evidence>
<evidence type="ECO:0000256" key="3">
    <source>
        <dbReference type="RuleBase" id="RU361153"/>
    </source>
</evidence>
<feature type="domain" description="CBM10" evidence="6">
    <location>
        <begin position="339"/>
        <end position="376"/>
    </location>
</feature>
<keyword evidence="2 3" id="KW-0326">Glycosidase</keyword>
<keyword evidence="1 3" id="KW-0378">Hydrolase</keyword>
<dbReference type="Gene3D" id="3.20.20.80">
    <property type="entry name" value="Glycosidases"/>
    <property type="match status" value="1"/>
</dbReference>
<dbReference type="PANTHER" id="PTHR42754:SF1">
    <property type="entry name" value="LIPOPROTEIN"/>
    <property type="match status" value="1"/>
</dbReference>
<protein>
    <submittedName>
        <fullName evidence="7">Beta-mannosidase</fullName>
    </submittedName>
</protein>
<comment type="caution">
    <text evidence="7">The sequence shown here is derived from an EMBL/GenBank/DDBJ whole genome shotgun (WGS) entry which is preliminary data.</text>
</comment>
<dbReference type="InterPro" id="IPR017853">
    <property type="entry name" value="GH"/>
</dbReference>